<dbReference type="InterPro" id="IPR008271">
    <property type="entry name" value="Ser/Thr_kinase_AS"/>
</dbReference>
<dbReference type="PROSITE" id="PS50011">
    <property type="entry name" value="PROTEIN_KINASE_DOM"/>
    <property type="match status" value="1"/>
</dbReference>
<dbReference type="AlphaFoldDB" id="A0A9Q9ANV7"/>
<keyword evidence="1 3" id="KW-0547">Nucleotide-binding</keyword>
<evidence type="ECO:0000259" key="5">
    <source>
        <dbReference type="PROSITE" id="PS50011"/>
    </source>
</evidence>
<dbReference type="SMART" id="SM00220">
    <property type="entry name" value="S_TKc"/>
    <property type="match status" value="1"/>
</dbReference>
<dbReference type="SUPFAM" id="SSF56112">
    <property type="entry name" value="Protein kinase-like (PK-like)"/>
    <property type="match status" value="1"/>
</dbReference>
<evidence type="ECO:0000313" key="7">
    <source>
        <dbReference type="Proteomes" id="UP001056384"/>
    </source>
</evidence>
<evidence type="ECO:0000256" key="1">
    <source>
        <dbReference type="ARBA" id="ARBA00022741"/>
    </source>
</evidence>
<dbReference type="Gene3D" id="3.30.200.20">
    <property type="entry name" value="Phosphorylase Kinase, domain 1"/>
    <property type="match status" value="1"/>
</dbReference>
<dbReference type="GO" id="GO:0005524">
    <property type="term" value="F:ATP binding"/>
    <property type="evidence" value="ECO:0007669"/>
    <property type="project" value="UniProtKB-UniRule"/>
</dbReference>
<dbReference type="InterPro" id="IPR017441">
    <property type="entry name" value="Protein_kinase_ATP_BS"/>
</dbReference>
<dbReference type="PROSITE" id="PS00107">
    <property type="entry name" value="PROTEIN_KINASE_ATP"/>
    <property type="match status" value="1"/>
</dbReference>
<keyword evidence="2 3" id="KW-0067">ATP-binding</keyword>
<evidence type="ECO:0000256" key="4">
    <source>
        <dbReference type="SAM" id="MobiDB-lite"/>
    </source>
</evidence>
<dbReference type="PANTHER" id="PTHR24347">
    <property type="entry name" value="SERINE/THREONINE-PROTEIN KINASE"/>
    <property type="match status" value="1"/>
</dbReference>
<dbReference type="GO" id="GO:0004672">
    <property type="term" value="F:protein kinase activity"/>
    <property type="evidence" value="ECO:0007669"/>
    <property type="project" value="InterPro"/>
</dbReference>
<evidence type="ECO:0000256" key="3">
    <source>
        <dbReference type="PROSITE-ProRule" id="PRU10141"/>
    </source>
</evidence>
<feature type="domain" description="Protein kinase" evidence="5">
    <location>
        <begin position="157"/>
        <end position="448"/>
    </location>
</feature>
<dbReference type="Proteomes" id="UP001056384">
    <property type="component" value="Chromosome 3"/>
</dbReference>
<name>A0A9Q9ANV7_9PEZI</name>
<keyword evidence="6" id="KW-0808">Transferase</keyword>
<dbReference type="EMBL" id="CP099420">
    <property type="protein sequence ID" value="USW51669.1"/>
    <property type="molecule type" value="Genomic_DNA"/>
</dbReference>
<dbReference type="PROSITE" id="PS00108">
    <property type="entry name" value="PROTEIN_KINASE_ST"/>
    <property type="match status" value="1"/>
</dbReference>
<organism evidence="6 7">
    <name type="scientific">Septoria linicola</name>
    <dbReference type="NCBI Taxonomy" id="215465"/>
    <lineage>
        <taxon>Eukaryota</taxon>
        <taxon>Fungi</taxon>
        <taxon>Dikarya</taxon>
        <taxon>Ascomycota</taxon>
        <taxon>Pezizomycotina</taxon>
        <taxon>Dothideomycetes</taxon>
        <taxon>Dothideomycetidae</taxon>
        <taxon>Mycosphaerellales</taxon>
        <taxon>Mycosphaerellaceae</taxon>
        <taxon>Septoria</taxon>
    </lineage>
</organism>
<sequence length="600" mass="67209">MALALVQPREVGLLSFRNTAAPDVHRMFPLFADVEFEIGREMVLDAIGVEDRCISKHHLKIHCVKYQDDDEQVAPMVWARVLSNNAIIFNRFGLDDEDGGVLVGKDQGAFLLNEWDSIQLTSKIWIDFTLPDGHRSKPPKLDISQKAEVGIFAHRYRLTTRVLGIGGYAKVHVASNEKTGKQLACKIVKQAGNDDEGHYAAHRTKDFIAREFIVLKKLSHPNIIALEAVISTPYNVYIFQDLVTGGDLLSHAERNGPMEEAQAAIILRQLLEAVKYLHDNQIVHRDIKPENILMTSWKAGGRIVLTDFGQSRTIVDLENAAKKAGVFRMQTLVGTLGYAAPELVRLHKQTLEERSGYSKAVDIWSVGCVACTLLGSDVLFPEVRNISAASITKDDYDARMYKFHNGREWLNVGRRAKAFIQGCLTFEEDSRLTAIEALASEWLTHPHYRAEMDAAYQRAIADWKPKVYEEDELIEHMDTTLHVEKAQAKAEVRSRHFAPDPSPDSVGVEAVLAQQLHASPLVPDTPHAHREESAQYSLSIPHAPAIGSDDEYGEDMFQHMDSGEYNDGGRSPRKHQNQYQDSVGSVPAPPAFTQRKKVVR</sequence>
<reference evidence="6" key="1">
    <citation type="submission" date="2022-06" db="EMBL/GenBank/DDBJ databases">
        <title>Complete genome sequences of two strains of the flax pathogen Septoria linicola.</title>
        <authorList>
            <person name="Lapalu N."/>
            <person name="Simon A."/>
            <person name="Demenou B."/>
            <person name="Paumier D."/>
            <person name="Guillot M.-P."/>
            <person name="Gout L."/>
            <person name="Valade R."/>
        </authorList>
    </citation>
    <scope>NUCLEOTIDE SEQUENCE</scope>
    <source>
        <strain evidence="6">SE15195</strain>
    </source>
</reference>
<dbReference type="Gene3D" id="1.10.510.10">
    <property type="entry name" value="Transferase(Phosphotransferase) domain 1"/>
    <property type="match status" value="1"/>
</dbReference>
<dbReference type="Pfam" id="PF00069">
    <property type="entry name" value="Pkinase"/>
    <property type="match status" value="1"/>
</dbReference>
<protein>
    <submittedName>
        <fullName evidence="6">Serine/threonine-protein kinase, active</fullName>
    </submittedName>
</protein>
<dbReference type="InterPro" id="IPR000719">
    <property type="entry name" value="Prot_kinase_dom"/>
</dbReference>
<evidence type="ECO:0000256" key="2">
    <source>
        <dbReference type="ARBA" id="ARBA00022840"/>
    </source>
</evidence>
<keyword evidence="6" id="KW-0418">Kinase</keyword>
<keyword evidence="7" id="KW-1185">Reference proteome</keyword>
<accession>A0A9Q9ANV7</accession>
<feature type="region of interest" description="Disordered" evidence="4">
    <location>
        <begin position="521"/>
        <end position="600"/>
    </location>
</feature>
<proteinExistence type="predicted"/>
<feature type="binding site" evidence="3">
    <location>
        <position position="186"/>
    </location>
    <ligand>
        <name>ATP</name>
        <dbReference type="ChEBI" id="CHEBI:30616"/>
    </ligand>
</feature>
<evidence type="ECO:0000313" key="6">
    <source>
        <dbReference type="EMBL" id="USW51669.1"/>
    </source>
</evidence>
<dbReference type="InterPro" id="IPR011009">
    <property type="entry name" value="Kinase-like_dom_sf"/>
</dbReference>
<gene>
    <name evidence="6" type="ORF">Slin15195_G049880</name>
</gene>